<dbReference type="GO" id="GO:0000122">
    <property type="term" value="P:negative regulation of transcription by RNA polymerase II"/>
    <property type="evidence" value="ECO:0007669"/>
    <property type="project" value="InterPro"/>
</dbReference>
<dbReference type="GO" id="GO:0051123">
    <property type="term" value="P:RNA polymerase II preinitiation complex assembly"/>
    <property type="evidence" value="ECO:0007669"/>
    <property type="project" value="TreeGrafter"/>
</dbReference>
<dbReference type="STRING" id="41875.K8EHW5"/>
<dbReference type="GeneID" id="19014448"/>
<dbReference type="eggNOG" id="KOG0871">
    <property type="taxonomic scope" value="Eukaryota"/>
</dbReference>
<proteinExistence type="predicted"/>
<evidence type="ECO:0000256" key="1">
    <source>
        <dbReference type="ARBA" id="ARBA00004123"/>
    </source>
</evidence>
<sequence length="137" mass="15240">MENDEQSLPKATINKMISDSIPEGLRLSNDLRDLLLESCTEFVLSISSEATDISTKENKTTITPEHVIAALKKLGFDDFIDECTKEMEIEKDVAKDKRIEKKKKKDMGMSAEEAMALQAKMFAEAKARMAGQQQGGP</sequence>
<dbReference type="PANTHER" id="PTHR46138:SF1">
    <property type="entry name" value="PROTEIN DR1"/>
    <property type="match status" value="1"/>
</dbReference>
<dbReference type="AlphaFoldDB" id="K8EHW5"/>
<dbReference type="KEGG" id="bpg:Bathy08g04690"/>
<accession>K8EHW5</accession>
<dbReference type="InterPro" id="IPR042225">
    <property type="entry name" value="Ncb2"/>
</dbReference>
<dbReference type="Gene3D" id="1.10.20.10">
    <property type="entry name" value="Histone, subunit A"/>
    <property type="match status" value="1"/>
</dbReference>
<dbReference type="OrthoDB" id="601405at2759"/>
<evidence type="ECO:0000313" key="4">
    <source>
        <dbReference type="EMBL" id="CCO17609.1"/>
    </source>
</evidence>
<reference evidence="4 5" key="1">
    <citation type="submission" date="2011-10" db="EMBL/GenBank/DDBJ databases">
        <authorList>
            <person name="Genoscope - CEA"/>
        </authorList>
    </citation>
    <scope>NUCLEOTIDE SEQUENCE [LARGE SCALE GENOMIC DNA]</scope>
    <source>
        <strain evidence="4 5">RCC 1105</strain>
    </source>
</reference>
<dbReference type="GO" id="GO:0016251">
    <property type="term" value="F:RNA polymerase II general transcription initiation factor activity"/>
    <property type="evidence" value="ECO:0007669"/>
    <property type="project" value="TreeGrafter"/>
</dbReference>
<evidence type="ECO:0000313" key="5">
    <source>
        <dbReference type="Proteomes" id="UP000198341"/>
    </source>
</evidence>
<gene>
    <name evidence="4" type="ORF">Bathy08g04690</name>
</gene>
<keyword evidence="2" id="KW-0539">Nucleus</keyword>
<organism evidence="4 5">
    <name type="scientific">Bathycoccus prasinos</name>
    <dbReference type="NCBI Taxonomy" id="41875"/>
    <lineage>
        <taxon>Eukaryota</taxon>
        <taxon>Viridiplantae</taxon>
        <taxon>Chlorophyta</taxon>
        <taxon>Mamiellophyceae</taxon>
        <taxon>Mamiellales</taxon>
        <taxon>Bathycoccaceae</taxon>
        <taxon>Bathycoccus</taxon>
    </lineage>
</organism>
<dbReference type="Proteomes" id="UP000198341">
    <property type="component" value="Chromosome 8"/>
</dbReference>
<dbReference type="GO" id="GO:0046982">
    <property type="term" value="F:protein heterodimerization activity"/>
    <property type="evidence" value="ECO:0007669"/>
    <property type="project" value="InterPro"/>
</dbReference>
<dbReference type="GO" id="GO:0017054">
    <property type="term" value="C:negative cofactor 2 complex"/>
    <property type="evidence" value="ECO:0007669"/>
    <property type="project" value="InterPro"/>
</dbReference>
<dbReference type="Pfam" id="PF00808">
    <property type="entry name" value="CBFD_NFYB_HMF"/>
    <property type="match status" value="1"/>
</dbReference>
<evidence type="ECO:0000259" key="3">
    <source>
        <dbReference type="Pfam" id="PF00808"/>
    </source>
</evidence>
<dbReference type="SUPFAM" id="SSF47113">
    <property type="entry name" value="Histone-fold"/>
    <property type="match status" value="1"/>
</dbReference>
<dbReference type="PANTHER" id="PTHR46138">
    <property type="entry name" value="PROTEIN DR1"/>
    <property type="match status" value="1"/>
</dbReference>
<dbReference type="CDD" id="cd22905">
    <property type="entry name" value="HFD_Dr1"/>
    <property type="match status" value="1"/>
</dbReference>
<feature type="domain" description="Transcription factor CBF/NF-Y/archaeal histone" evidence="3">
    <location>
        <begin position="7"/>
        <end position="71"/>
    </location>
</feature>
<dbReference type="InterPro" id="IPR009072">
    <property type="entry name" value="Histone-fold"/>
</dbReference>
<name>K8EHW5_9CHLO</name>
<dbReference type="InterPro" id="IPR003958">
    <property type="entry name" value="CBFA_NFYB_domain"/>
</dbReference>
<comment type="subcellular location">
    <subcellularLocation>
        <location evidence="1">Nucleus</location>
    </subcellularLocation>
</comment>
<protein>
    <recommendedName>
        <fullName evidence="3">Transcription factor CBF/NF-Y/archaeal histone domain-containing protein</fullName>
    </recommendedName>
</protein>
<dbReference type="EMBL" id="FO082271">
    <property type="protein sequence ID" value="CCO17609.1"/>
    <property type="molecule type" value="Genomic_DNA"/>
</dbReference>
<keyword evidence="5" id="KW-1185">Reference proteome</keyword>
<evidence type="ECO:0000256" key="2">
    <source>
        <dbReference type="ARBA" id="ARBA00023242"/>
    </source>
</evidence>
<dbReference type="RefSeq" id="XP_007511488.1">
    <property type="nucleotide sequence ID" value="XM_007511426.1"/>
</dbReference>
<dbReference type="GO" id="GO:0017025">
    <property type="term" value="F:TBP-class protein binding"/>
    <property type="evidence" value="ECO:0007669"/>
    <property type="project" value="TreeGrafter"/>
</dbReference>